<sequence length="116" mass="12392">MKKNIKAVKRIRRHAKIRTRVSGTAETPRLAVFRSNKFIYAQLIDDDKNVTIASVSTGSVKGKATKVASATDAGKAIAEKAKAAKVVKVVFDRGGFAFKGRVKALADGAREGGLSF</sequence>
<dbReference type="GO" id="GO:0022625">
    <property type="term" value="C:cytosolic large ribosomal subunit"/>
    <property type="evidence" value="ECO:0007669"/>
    <property type="project" value="TreeGrafter"/>
</dbReference>
<dbReference type="NCBIfam" id="TIGR00060">
    <property type="entry name" value="L18_bact"/>
    <property type="match status" value="1"/>
</dbReference>
<dbReference type="SUPFAM" id="SSF53137">
    <property type="entry name" value="Translational machinery components"/>
    <property type="match status" value="1"/>
</dbReference>
<keyword evidence="4 7" id="KW-0689">Ribosomal protein</keyword>
<keyword evidence="5 7" id="KW-0687">Ribonucleoprotein</keyword>
<keyword evidence="3 7" id="KW-0694">RNA-binding</keyword>
<dbReference type="CDD" id="cd00432">
    <property type="entry name" value="Ribosomal_L18_L5e"/>
    <property type="match status" value="1"/>
</dbReference>
<dbReference type="PANTHER" id="PTHR12899">
    <property type="entry name" value="39S RIBOSOMAL PROTEIN L18, MITOCHONDRIAL"/>
    <property type="match status" value="1"/>
</dbReference>
<comment type="similarity">
    <text evidence="1 7">Belongs to the universal ribosomal protein uL18 family.</text>
</comment>
<dbReference type="Proteomes" id="UP000228700">
    <property type="component" value="Unassembled WGS sequence"/>
</dbReference>
<comment type="subunit">
    <text evidence="7">Part of the 50S ribosomal subunit; part of the 5S rRNA/L5/L18/L25 subcomplex. Contacts the 5S and 23S rRNAs.</text>
</comment>
<evidence type="ECO:0000313" key="8">
    <source>
        <dbReference type="EMBL" id="PJE74447.1"/>
    </source>
</evidence>
<proteinExistence type="inferred from homology"/>
<evidence type="ECO:0000256" key="2">
    <source>
        <dbReference type="ARBA" id="ARBA00022730"/>
    </source>
</evidence>
<protein>
    <recommendedName>
        <fullName evidence="6 7">Large ribosomal subunit protein uL18</fullName>
    </recommendedName>
</protein>
<comment type="function">
    <text evidence="7">This is one of the proteins that bind and probably mediate the attachment of the 5S RNA into the large ribosomal subunit, where it forms part of the central protuberance.</text>
</comment>
<accession>A0A2M8LCW4</accession>
<evidence type="ECO:0000313" key="9">
    <source>
        <dbReference type="Proteomes" id="UP000228700"/>
    </source>
</evidence>
<dbReference type="GO" id="GO:0008097">
    <property type="term" value="F:5S rRNA binding"/>
    <property type="evidence" value="ECO:0007669"/>
    <property type="project" value="TreeGrafter"/>
</dbReference>
<dbReference type="AlphaFoldDB" id="A0A2M8LCW4"/>
<dbReference type="InterPro" id="IPR004389">
    <property type="entry name" value="Ribosomal_uL18_bac-type"/>
</dbReference>
<keyword evidence="2 7" id="KW-0699">rRNA-binding</keyword>
<dbReference type="EMBL" id="PFEQ01000001">
    <property type="protein sequence ID" value="PJE74447.1"/>
    <property type="molecule type" value="Genomic_DNA"/>
</dbReference>
<evidence type="ECO:0000256" key="4">
    <source>
        <dbReference type="ARBA" id="ARBA00022980"/>
    </source>
</evidence>
<dbReference type="Gene3D" id="3.30.420.100">
    <property type="match status" value="1"/>
</dbReference>
<evidence type="ECO:0000256" key="7">
    <source>
        <dbReference type="HAMAP-Rule" id="MF_01337"/>
    </source>
</evidence>
<dbReference type="PANTHER" id="PTHR12899:SF3">
    <property type="entry name" value="LARGE RIBOSOMAL SUBUNIT PROTEIN UL18M"/>
    <property type="match status" value="1"/>
</dbReference>
<evidence type="ECO:0000256" key="5">
    <source>
        <dbReference type="ARBA" id="ARBA00023274"/>
    </source>
</evidence>
<comment type="caution">
    <text evidence="8">The sequence shown here is derived from an EMBL/GenBank/DDBJ whole genome shotgun (WGS) entry which is preliminary data.</text>
</comment>
<dbReference type="FunFam" id="3.30.420.100:FF:000001">
    <property type="entry name" value="50S ribosomal protein L18"/>
    <property type="match status" value="1"/>
</dbReference>
<dbReference type="InterPro" id="IPR057268">
    <property type="entry name" value="Ribosomal_L18"/>
</dbReference>
<dbReference type="InterPro" id="IPR005484">
    <property type="entry name" value="Ribosomal_uL18_bac/plant/anim"/>
</dbReference>
<gene>
    <name evidence="7" type="primary">rplR</name>
    <name evidence="8" type="ORF">COV01_00200</name>
</gene>
<organism evidence="8 9">
    <name type="scientific">Candidatus Taylorbacteria bacterium CG10_big_fil_rev_8_21_14_0_10_41_48</name>
    <dbReference type="NCBI Taxonomy" id="1975024"/>
    <lineage>
        <taxon>Bacteria</taxon>
        <taxon>Candidatus Tayloriibacteriota</taxon>
    </lineage>
</organism>
<name>A0A2M8LCW4_9BACT</name>
<dbReference type="GO" id="GO:0006412">
    <property type="term" value="P:translation"/>
    <property type="evidence" value="ECO:0007669"/>
    <property type="project" value="UniProtKB-UniRule"/>
</dbReference>
<dbReference type="GO" id="GO:0003735">
    <property type="term" value="F:structural constituent of ribosome"/>
    <property type="evidence" value="ECO:0007669"/>
    <property type="project" value="InterPro"/>
</dbReference>
<reference evidence="9" key="1">
    <citation type="submission" date="2017-09" db="EMBL/GenBank/DDBJ databases">
        <title>Depth-based differentiation of microbial function through sediment-hosted aquifers and enrichment of novel symbionts in the deep terrestrial subsurface.</title>
        <authorList>
            <person name="Probst A.J."/>
            <person name="Ladd B."/>
            <person name="Jarett J.K."/>
            <person name="Geller-Mcgrath D.E."/>
            <person name="Sieber C.M.K."/>
            <person name="Emerson J.B."/>
            <person name="Anantharaman K."/>
            <person name="Thomas B.C."/>
            <person name="Malmstrom R."/>
            <person name="Stieglmeier M."/>
            <person name="Klingl A."/>
            <person name="Woyke T."/>
            <person name="Ryan C.M."/>
            <person name="Banfield J.F."/>
        </authorList>
    </citation>
    <scope>NUCLEOTIDE SEQUENCE [LARGE SCALE GENOMIC DNA]</scope>
</reference>
<evidence type="ECO:0000256" key="3">
    <source>
        <dbReference type="ARBA" id="ARBA00022884"/>
    </source>
</evidence>
<dbReference type="HAMAP" id="MF_01337_B">
    <property type="entry name" value="Ribosomal_uL18_B"/>
    <property type="match status" value="1"/>
</dbReference>
<evidence type="ECO:0000256" key="1">
    <source>
        <dbReference type="ARBA" id="ARBA00007116"/>
    </source>
</evidence>
<evidence type="ECO:0000256" key="6">
    <source>
        <dbReference type="ARBA" id="ARBA00035197"/>
    </source>
</evidence>
<dbReference type="Pfam" id="PF00861">
    <property type="entry name" value="Ribosomal_L18p"/>
    <property type="match status" value="1"/>
</dbReference>